<accession>V5G3R9</accession>
<dbReference type="InterPro" id="IPR045089">
    <property type="entry name" value="PGGT1B-like"/>
</dbReference>
<dbReference type="AlphaFoldDB" id="V5G3R9"/>
<dbReference type="HOGENOM" id="CLU_330365_0_0_1"/>
<comment type="similarity">
    <text evidence="2">Belongs to the protein prenyltransferase subunit beta family.</text>
</comment>
<dbReference type="EMBL" id="BAUL01000275">
    <property type="protein sequence ID" value="GAD99063.1"/>
    <property type="molecule type" value="Genomic_DNA"/>
</dbReference>
<keyword evidence="5" id="KW-0637">Prenyltransferase</keyword>
<evidence type="ECO:0000259" key="13">
    <source>
        <dbReference type="Pfam" id="PF00432"/>
    </source>
</evidence>
<keyword evidence="6 14" id="KW-0808">Transferase</keyword>
<comment type="cofactor">
    <cofactor evidence="1">
        <name>Zn(2+)</name>
        <dbReference type="ChEBI" id="CHEBI:29105"/>
    </cofactor>
</comment>
<evidence type="ECO:0000313" key="15">
    <source>
        <dbReference type="Proteomes" id="UP000018001"/>
    </source>
</evidence>
<keyword evidence="9" id="KW-0862">Zinc</keyword>
<dbReference type="Gene3D" id="3.30.160.20">
    <property type="match status" value="1"/>
</dbReference>
<dbReference type="GO" id="GO:0046872">
    <property type="term" value="F:metal ion binding"/>
    <property type="evidence" value="ECO:0007669"/>
    <property type="project" value="UniProtKB-KW"/>
</dbReference>
<keyword evidence="8" id="KW-0677">Repeat</keyword>
<evidence type="ECO:0000256" key="2">
    <source>
        <dbReference type="ARBA" id="ARBA00010497"/>
    </source>
</evidence>
<dbReference type="InterPro" id="IPR026872">
    <property type="entry name" value="FTB"/>
</dbReference>
<feature type="domain" description="Prenyltransferase alpha-alpha toroid" evidence="13">
    <location>
        <begin position="125"/>
        <end position="521"/>
    </location>
</feature>
<gene>
    <name evidence="14" type="ORF">PVAR5_7769</name>
</gene>
<dbReference type="SUPFAM" id="SSF48239">
    <property type="entry name" value="Terpenoid cyclases/Protein prenyltransferases"/>
    <property type="match status" value="1"/>
</dbReference>
<dbReference type="InParanoid" id="V5G3R9"/>
<dbReference type="SUPFAM" id="SSF54768">
    <property type="entry name" value="dsRNA-binding domain-like"/>
    <property type="match status" value="1"/>
</dbReference>
<sequence>MPLVSASGKYRRKVRFPSSSKPIPPASHKKALGESGDKDSHGDSGQSSVSVSKDQAPRKQRSKMAATEDRPSIPRLFKEPPPIRDSLTTETSKLQDETLEKCLPFLKGTESSLFGSLNEYGVPALQKDDHIEYLYDSLEDYPTNFVGIDSSRPWMAYWALAGLSLLGEDVTRYRERVITTFTPMQNATGGFGGGHGQLSHCASTYAAVLCLAMVGGEEAFSMIDREAMYVFIAPLALASWFKLLILDIRWRWLGDVKQPDGGFQMSVGGEEDVRGAYCAMVVISLLDLPLELPPEAAARQAGLDTFLSGLPEYLARCQTFEGGISGSPGTEAHGAYAFCVLACLCILGKPEETIARYMDIPLLLSWLSARQYAPEGGFSGRTNKLVDGCYSHWVGGCWPLIQAALNGTQSLSHPVQPSVGSLYSREGLARYILACCQSKRGGLRDKPGKHPDSYHTCYTLTGLSSLQNHHFHTDDSSASRSVFSSAFSWKYTPIVGTSQVEADANVFDERDRLQPFHPIYSIPHKAAEHMLRRCWEPRLNDNVYKPITPAQVYLRPLPLGACSSGKFDSIEPRQDGQKMVGFLDSDPERKPPSWFYQTASECTDMAVLWFLRKRAIARHGHHTPSGIAGYKDVPSASGTRRMCSPLRGAPRRLPTHQCIRCGDACPSNDTAQFGGATPVSTERIGLLAITIRERIACKEGVVRCSPLVLSQSLSAVSASQYHLESLTRQSGLCRRRRWPDPLYEAYSCPTGYTCVVRVNNREYQTDIICESETLARENAAMRAYLICRNFSVNDGMYPAGHDHGGVVQGVPVAIGTGRKGHFSDDTDTSTSGGSRSGGSSPESYEGRVGCDRRTSGPARALAYSGRAL</sequence>
<feature type="compositionally biased region" description="Basic and acidic residues" evidence="12">
    <location>
        <begin position="31"/>
        <end position="42"/>
    </location>
</feature>
<dbReference type="GO" id="GO:0004660">
    <property type="term" value="F:protein farnesyltransferase activity"/>
    <property type="evidence" value="ECO:0007669"/>
    <property type="project" value="UniProtKB-EC"/>
</dbReference>
<organism evidence="14 15">
    <name type="scientific">Byssochlamys spectabilis (strain No. 5 / NBRC 109023)</name>
    <name type="common">Paecilomyces variotii</name>
    <dbReference type="NCBI Taxonomy" id="1356009"/>
    <lineage>
        <taxon>Eukaryota</taxon>
        <taxon>Fungi</taxon>
        <taxon>Dikarya</taxon>
        <taxon>Ascomycota</taxon>
        <taxon>Pezizomycotina</taxon>
        <taxon>Eurotiomycetes</taxon>
        <taxon>Eurotiomycetidae</taxon>
        <taxon>Eurotiales</taxon>
        <taxon>Thermoascaceae</taxon>
        <taxon>Paecilomyces</taxon>
    </lineage>
</organism>
<dbReference type="EC" id="2.5.1.58" evidence="3"/>
<keyword evidence="15" id="KW-1185">Reference proteome</keyword>
<dbReference type="PANTHER" id="PTHR11774">
    <property type="entry name" value="GERANYLGERANYL TRANSFERASE TYPE BETA SUBUNIT"/>
    <property type="match status" value="1"/>
</dbReference>
<evidence type="ECO:0000256" key="12">
    <source>
        <dbReference type="SAM" id="MobiDB-lite"/>
    </source>
</evidence>
<evidence type="ECO:0000256" key="5">
    <source>
        <dbReference type="ARBA" id="ARBA00022602"/>
    </source>
</evidence>
<reference evidence="15" key="1">
    <citation type="journal article" date="2014" name="Genome Announc.">
        <title>Draft genome sequence of the formaldehyde-resistant fungus Byssochlamys spectabilis No. 5 (anamorph Paecilomyces variotii No. 5) (NBRC109023).</title>
        <authorList>
            <person name="Oka T."/>
            <person name="Ekino K."/>
            <person name="Fukuda K."/>
            <person name="Nomura Y."/>
        </authorList>
    </citation>
    <scope>NUCLEOTIDE SEQUENCE [LARGE SCALE GENOMIC DNA]</scope>
    <source>
        <strain evidence="15">No. 5 / NBRC 109023</strain>
    </source>
</reference>
<evidence type="ECO:0000256" key="11">
    <source>
        <dbReference type="ARBA" id="ARBA00032909"/>
    </source>
</evidence>
<proteinExistence type="inferred from homology"/>
<feature type="compositionally biased region" description="Basic and acidic residues" evidence="12">
    <location>
        <begin position="844"/>
        <end position="854"/>
    </location>
</feature>
<evidence type="ECO:0000256" key="7">
    <source>
        <dbReference type="ARBA" id="ARBA00022723"/>
    </source>
</evidence>
<dbReference type="GO" id="GO:0005965">
    <property type="term" value="C:protein farnesyltransferase complex"/>
    <property type="evidence" value="ECO:0007669"/>
    <property type="project" value="InterPro"/>
</dbReference>
<name>V5G3R9_BYSSN</name>
<comment type="caution">
    <text evidence="14">The sequence shown here is derived from an EMBL/GenBank/DDBJ whole genome shotgun (WGS) entry which is preliminary data.</text>
</comment>
<dbReference type="Pfam" id="PF00432">
    <property type="entry name" value="Prenyltrans"/>
    <property type="match status" value="1"/>
</dbReference>
<dbReference type="InterPro" id="IPR008930">
    <property type="entry name" value="Terpenoid_cyclase/PrenylTrfase"/>
</dbReference>
<feature type="region of interest" description="Disordered" evidence="12">
    <location>
        <begin position="1"/>
        <end position="93"/>
    </location>
</feature>
<dbReference type="eggNOG" id="KOG0365">
    <property type="taxonomic scope" value="Eukaryota"/>
</dbReference>
<evidence type="ECO:0000256" key="4">
    <source>
        <dbReference type="ARBA" id="ARBA00015798"/>
    </source>
</evidence>
<evidence type="ECO:0000256" key="3">
    <source>
        <dbReference type="ARBA" id="ARBA00012702"/>
    </source>
</evidence>
<protein>
    <recommendedName>
        <fullName evidence="4">Protein farnesyltransferase subunit beta</fullName>
        <ecNumber evidence="3">2.5.1.58</ecNumber>
    </recommendedName>
    <alternativeName>
        <fullName evidence="10">CAAX farnesyltransferase subunit beta</fullName>
    </alternativeName>
    <alternativeName>
        <fullName evidence="11">Ras proteins prenyltransferase subunit beta</fullName>
    </alternativeName>
</protein>
<evidence type="ECO:0000313" key="14">
    <source>
        <dbReference type="EMBL" id="GAD99063.1"/>
    </source>
</evidence>
<keyword evidence="7" id="KW-0479">Metal-binding</keyword>
<evidence type="ECO:0000256" key="10">
    <source>
        <dbReference type="ARBA" id="ARBA00030182"/>
    </source>
</evidence>
<feature type="compositionally biased region" description="Low complexity" evidence="12">
    <location>
        <begin position="828"/>
        <end position="840"/>
    </location>
</feature>
<evidence type="ECO:0000256" key="6">
    <source>
        <dbReference type="ARBA" id="ARBA00022679"/>
    </source>
</evidence>
<dbReference type="FunCoup" id="V5G3R9">
    <property type="interactions" value="652"/>
</dbReference>
<evidence type="ECO:0000256" key="8">
    <source>
        <dbReference type="ARBA" id="ARBA00022737"/>
    </source>
</evidence>
<feature type="compositionally biased region" description="Polar residues" evidence="12">
    <location>
        <begin position="43"/>
        <end position="53"/>
    </location>
</feature>
<dbReference type="PANTHER" id="PTHR11774:SF6">
    <property type="entry name" value="PROTEIN FARNESYLTRANSFERASE SUBUNIT BETA"/>
    <property type="match status" value="1"/>
</dbReference>
<dbReference type="InterPro" id="IPR001330">
    <property type="entry name" value="Prenyltrans"/>
</dbReference>
<feature type="region of interest" description="Disordered" evidence="12">
    <location>
        <begin position="817"/>
        <end position="868"/>
    </location>
</feature>
<dbReference type="Gene3D" id="1.50.10.20">
    <property type="match status" value="1"/>
</dbReference>
<dbReference type="OrthoDB" id="10261146at2759"/>
<dbReference type="CDD" id="cd02893">
    <property type="entry name" value="FTase"/>
    <property type="match status" value="1"/>
</dbReference>
<feature type="compositionally biased region" description="Basic and acidic residues" evidence="12">
    <location>
        <begin position="66"/>
        <end position="82"/>
    </location>
</feature>
<dbReference type="Proteomes" id="UP000018001">
    <property type="component" value="Unassembled WGS sequence"/>
</dbReference>
<evidence type="ECO:0000256" key="1">
    <source>
        <dbReference type="ARBA" id="ARBA00001947"/>
    </source>
</evidence>
<evidence type="ECO:0000256" key="9">
    <source>
        <dbReference type="ARBA" id="ARBA00022833"/>
    </source>
</evidence>